<dbReference type="PANTHER" id="PTHR15977:SF15">
    <property type="entry name" value="CILIA- AND FLAGELLA-ASSOCIATED PROTEIN 46"/>
    <property type="match status" value="1"/>
</dbReference>
<dbReference type="Pfam" id="PF25439">
    <property type="entry name" value="TPR_CFAP46_N"/>
    <property type="match status" value="1"/>
</dbReference>
<name>A0A8C7ASY6_NEOVI</name>
<dbReference type="GO" id="GO:0060294">
    <property type="term" value="P:cilium movement involved in cell motility"/>
    <property type="evidence" value="ECO:0007669"/>
    <property type="project" value="InterPro"/>
</dbReference>
<accession>A0A8C7ASY6</accession>
<dbReference type="AlphaFoldDB" id="A0A8C7ASY6"/>
<evidence type="ECO:0000313" key="2">
    <source>
        <dbReference type="Ensembl" id="ENSNVIP00000012122.1"/>
    </source>
</evidence>
<dbReference type="PANTHER" id="PTHR15977">
    <property type="entry name" value="CILIA- AND FLAGELLA-ASSOCIATED PROTEIN 46"/>
    <property type="match status" value="1"/>
</dbReference>
<dbReference type="InterPro" id="IPR039586">
    <property type="entry name" value="CFAP46"/>
</dbReference>
<dbReference type="GO" id="GO:0035082">
    <property type="term" value="P:axoneme assembly"/>
    <property type="evidence" value="ECO:0007669"/>
    <property type="project" value="InterPro"/>
</dbReference>
<feature type="region of interest" description="Disordered" evidence="1">
    <location>
        <begin position="479"/>
        <end position="502"/>
    </location>
</feature>
<sequence length="971" mass="109110">MGHPALSDDCLRMYFKVKGPVTQFLGRAHLCRAQLCAPKSTENLEEFENCVTQYMKAINFAKAEPRYYFLVYNASVLYWHMVRPFLKPGFHHRLLSSLAQIVSVLHQTEEEDKDWRAELMLELLDCYLQAGKKDEAAKFCVTAAPFIKANVPHRYRHMYSVMVSRRAREAGRRDGLKCRLWGTDPGKLIEIECLECELEALSLESKLEVYVRAAVEMQLSIVQRLDVALQRAVRLGEPGPIHAVCATQWNMCLPLLQHNLRRQLRKPLSNVADVLEKADSLMVLLRCQVHMEMAHIEEDEDRLEPAIQHLQKAVLLDSLGLYQDKLTSDLNRLRLCTMLYQSPERAEDKAIMAIEQAKKAVPKDSVRKKRALLVNAGLALAPDTFQIVLDSENEAKVSMGKVRGRFTYLFAKARHHMVSVDKAAGHLRRLGAENDKERIQIWAELAKVSRKQGVWDVCRAASRFCLLYDNVKVKRLAQLKKGKKRRGGDSPAQDAWGPSEVTLQRQTSPSLLRTFAEVGFISAEATVHLLRSEGVELNSRPRPPEDLSQHSAGYTVESPEDNAQWITYRTWVEGLSQSAMGSWLRSAEIGRELQEGWIVQNAVVYVLNHNYHLIVAGRQRELVDTLDHLLSIVKATGHSGHPTVLAMLCNTLARGLIIKWIPAHVPEKSKRPVRSNLFHAPLDSVASSEVRTAVEVCEFALSPTDGPVPEEVLPTSARQQLVATWVKGKQLLQQQVGPRLGVDEQSPNEDIDLVTQVLVALEMYSCNGLGLMDFAVPPLAQLVRTASECGWSDPLVGLQTLMRLTRFAHAARDHELTMLCSQKAAQMGAVLHLRPFSVSRVETELVAEMLSTTACLRGRSIMENLKGRKQLRLAAAKAFIKSAKFGGIARSSALVMVAVRHYWNTWLPFLASAASRRTTKNVLQRIISIINKTEAKKQVRCVRPRRGRPLPERLGKIPGRADSTELLKPGT</sequence>
<dbReference type="Proteomes" id="UP000694425">
    <property type="component" value="Unplaced"/>
</dbReference>
<reference evidence="2" key="1">
    <citation type="submission" date="2025-08" db="UniProtKB">
        <authorList>
            <consortium name="Ensembl"/>
        </authorList>
    </citation>
    <scope>IDENTIFICATION</scope>
</reference>
<feature type="region of interest" description="Disordered" evidence="1">
    <location>
        <begin position="947"/>
        <end position="971"/>
    </location>
</feature>
<dbReference type="Ensembl" id="ENSNVIT00000014251.1">
    <property type="protein sequence ID" value="ENSNVIP00000012122.1"/>
    <property type="gene ID" value="ENSNVIG00000009518.1"/>
</dbReference>
<dbReference type="GeneTree" id="ENSGT00570000079216"/>
<evidence type="ECO:0000256" key="1">
    <source>
        <dbReference type="SAM" id="MobiDB-lite"/>
    </source>
</evidence>
<reference evidence="2" key="2">
    <citation type="submission" date="2025-09" db="UniProtKB">
        <authorList>
            <consortium name="Ensembl"/>
        </authorList>
    </citation>
    <scope>IDENTIFICATION</scope>
</reference>
<keyword evidence="3" id="KW-1185">Reference proteome</keyword>
<evidence type="ECO:0000313" key="3">
    <source>
        <dbReference type="Proteomes" id="UP000694425"/>
    </source>
</evidence>
<organism evidence="2 3">
    <name type="scientific">Neovison vison</name>
    <name type="common">American mink</name>
    <name type="synonym">Mustela vison</name>
    <dbReference type="NCBI Taxonomy" id="452646"/>
    <lineage>
        <taxon>Eukaryota</taxon>
        <taxon>Metazoa</taxon>
        <taxon>Chordata</taxon>
        <taxon>Craniata</taxon>
        <taxon>Vertebrata</taxon>
        <taxon>Euteleostomi</taxon>
        <taxon>Mammalia</taxon>
        <taxon>Eutheria</taxon>
        <taxon>Laurasiatheria</taxon>
        <taxon>Carnivora</taxon>
        <taxon>Caniformia</taxon>
        <taxon>Musteloidea</taxon>
        <taxon>Mustelidae</taxon>
        <taxon>Mustelinae</taxon>
        <taxon>Neogale</taxon>
    </lineage>
</organism>
<proteinExistence type="predicted"/>
<dbReference type="InterPro" id="IPR057466">
    <property type="entry name" value="CFAP46_TPR"/>
</dbReference>
<protein>
    <submittedName>
        <fullName evidence="2">Cilia and flagella associated protein 46</fullName>
    </submittedName>
</protein>